<dbReference type="OrthoDB" id="1450074at2"/>
<keyword evidence="2" id="KW-1185">Reference proteome</keyword>
<evidence type="ECO:0000313" key="1">
    <source>
        <dbReference type="EMBL" id="PTX61687.1"/>
    </source>
</evidence>
<dbReference type="AlphaFoldDB" id="A0A2T6C0C3"/>
<gene>
    <name evidence="1" type="ORF">C8N46_104331</name>
</gene>
<organism evidence="1 2">
    <name type="scientific">Kordia periserrulae</name>
    <dbReference type="NCBI Taxonomy" id="701523"/>
    <lineage>
        <taxon>Bacteria</taxon>
        <taxon>Pseudomonadati</taxon>
        <taxon>Bacteroidota</taxon>
        <taxon>Flavobacteriia</taxon>
        <taxon>Flavobacteriales</taxon>
        <taxon>Flavobacteriaceae</taxon>
        <taxon>Kordia</taxon>
    </lineage>
</organism>
<comment type="caution">
    <text evidence="1">The sequence shown here is derived from an EMBL/GenBank/DDBJ whole genome shotgun (WGS) entry which is preliminary data.</text>
</comment>
<proteinExistence type="predicted"/>
<evidence type="ECO:0000313" key="2">
    <source>
        <dbReference type="Proteomes" id="UP000244090"/>
    </source>
</evidence>
<accession>A0A2T6C0C3</accession>
<reference evidence="1 2" key="1">
    <citation type="submission" date="2018-04" db="EMBL/GenBank/DDBJ databases">
        <title>Genomic Encyclopedia of Archaeal and Bacterial Type Strains, Phase II (KMG-II): from individual species to whole genera.</title>
        <authorList>
            <person name="Goeker M."/>
        </authorList>
    </citation>
    <scope>NUCLEOTIDE SEQUENCE [LARGE SCALE GENOMIC DNA]</scope>
    <source>
        <strain evidence="1 2">DSM 25731</strain>
    </source>
</reference>
<name>A0A2T6C0C3_9FLAO</name>
<dbReference type="Proteomes" id="UP000244090">
    <property type="component" value="Unassembled WGS sequence"/>
</dbReference>
<sequence length="54" mass="5686">MLHKIKNVAHAKALTKETQAKINGGIQIYCNSSGDCPPGWICSGGGFCCPSHIV</sequence>
<dbReference type="EMBL" id="QBKT01000004">
    <property type="protein sequence ID" value="PTX61687.1"/>
    <property type="molecule type" value="Genomic_DNA"/>
</dbReference>
<protein>
    <submittedName>
        <fullName evidence="1">Uncharacterized protein</fullName>
    </submittedName>
</protein>
<dbReference type="RefSeq" id="WP_158269134.1">
    <property type="nucleotide sequence ID" value="NZ_QBKT01000004.1"/>
</dbReference>